<evidence type="ECO:0000256" key="3">
    <source>
        <dbReference type="ARBA" id="ARBA00023125"/>
    </source>
</evidence>
<protein>
    <submittedName>
        <fullName evidence="6">Phage integrase</fullName>
    </submittedName>
</protein>
<comment type="similarity">
    <text evidence="1">Belongs to the 'phage' integrase family.</text>
</comment>
<dbReference type="InterPro" id="IPR010998">
    <property type="entry name" value="Integrase_recombinase_N"/>
</dbReference>
<evidence type="ECO:0000313" key="6">
    <source>
        <dbReference type="EMBL" id="EAQ12988.1"/>
    </source>
</evidence>
<name>A3VF73_9RHOB</name>
<sequence>MHQEVCGELAGSKGSVSRWRAVNRFVEFAGDRPISGYTREQARDFLKLLLSRGVKTTTAKRYLNYISPVFATCIRENELDIKNVFESLRVPGLGQDAKKVEVLDQRELRTLYAFCVEKDDDIRWLIALLADTGMRLAEGCGLKPEDINLSSPVPFVDVMVHEGRRLKTAASVRAVPLVGSALWAAKRIHSTSQFGEYVFERYIGKDDQTVRAKSASNTLRQNYQSIGLVGKNNQSLRHSMRDRLRNRNAPEELIDRIGGWSLKSVGQRYGHGHSLEVRRDWMQKIVDQSFWDGV</sequence>
<dbReference type="GO" id="GO:0015074">
    <property type="term" value="P:DNA integration"/>
    <property type="evidence" value="ECO:0007669"/>
    <property type="project" value="UniProtKB-KW"/>
</dbReference>
<dbReference type="InterPro" id="IPR013762">
    <property type="entry name" value="Integrase-like_cat_sf"/>
</dbReference>
<dbReference type="eggNOG" id="COG0582">
    <property type="taxonomic scope" value="Bacteria"/>
</dbReference>
<dbReference type="Proteomes" id="UP000002931">
    <property type="component" value="Unassembled WGS sequence"/>
</dbReference>
<organism evidence="6 7">
    <name type="scientific">Maritimibacter alkaliphilus HTCC2654</name>
    <dbReference type="NCBI Taxonomy" id="314271"/>
    <lineage>
        <taxon>Bacteria</taxon>
        <taxon>Pseudomonadati</taxon>
        <taxon>Pseudomonadota</taxon>
        <taxon>Alphaproteobacteria</taxon>
        <taxon>Rhodobacterales</taxon>
        <taxon>Roseobacteraceae</taxon>
        <taxon>Maritimibacter</taxon>
    </lineage>
</organism>
<evidence type="ECO:0000313" key="7">
    <source>
        <dbReference type="Proteomes" id="UP000002931"/>
    </source>
</evidence>
<dbReference type="SUPFAM" id="SSF56349">
    <property type="entry name" value="DNA breaking-rejoining enzymes"/>
    <property type="match status" value="1"/>
</dbReference>
<evidence type="ECO:0000256" key="2">
    <source>
        <dbReference type="ARBA" id="ARBA00022908"/>
    </source>
</evidence>
<comment type="caution">
    <text evidence="6">The sequence shown here is derived from an EMBL/GenBank/DDBJ whole genome shotgun (WGS) entry which is preliminary data.</text>
</comment>
<dbReference type="AlphaFoldDB" id="A3VF73"/>
<dbReference type="GO" id="GO:0003677">
    <property type="term" value="F:DNA binding"/>
    <property type="evidence" value="ECO:0007669"/>
    <property type="project" value="UniProtKB-KW"/>
</dbReference>
<dbReference type="PANTHER" id="PTHR30629">
    <property type="entry name" value="PROPHAGE INTEGRASE"/>
    <property type="match status" value="1"/>
</dbReference>
<feature type="domain" description="Tyr recombinase" evidence="5">
    <location>
        <begin position="98"/>
        <end position="282"/>
    </location>
</feature>
<dbReference type="InterPro" id="IPR002104">
    <property type="entry name" value="Integrase_catalytic"/>
</dbReference>
<proteinExistence type="inferred from homology"/>
<dbReference type="InterPro" id="IPR050808">
    <property type="entry name" value="Phage_Integrase"/>
</dbReference>
<dbReference type="Gene3D" id="1.10.443.10">
    <property type="entry name" value="Intergrase catalytic core"/>
    <property type="match status" value="1"/>
</dbReference>
<dbReference type="Gene3D" id="1.10.150.130">
    <property type="match status" value="1"/>
</dbReference>
<keyword evidence="3" id="KW-0238">DNA-binding</keyword>
<dbReference type="EMBL" id="AAMT01000006">
    <property type="protein sequence ID" value="EAQ12988.1"/>
    <property type="molecule type" value="Genomic_DNA"/>
</dbReference>
<dbReference type="HOGENOM" id="CLU_043523_1_0_5"/>
<dbReference type="Pfam" id="PF00589">
    <property type="entry name" value="Phage_integrase"/>
    <property type="match status" value="1"/>
</dbReference>
<evidence type="ECO:0000256" key="4">
    <source>
        <dbReference type="ARBA" id="ARBA00023172"/>
    </source>
</evidence>
<dbReference type="InterPro" id="IPR011010">
    <property type="entry name" value="DNA_brk_join_enz"/>
</dbReference>
<evidence type="ECO:0000256" key="1">
    <source>
        <dbReference type="ARBA" id="ARBA00008857"/>
    </source>
</evidence>
<dbReference type="PROSITE" id="PS51898">
    <property type="entry name" value="TYR_RECOMBINASE"/>
    <property type="match status" value="1"/>
</dbReference>
<dbReference type="STRING" id="314271.RB2654_10838"/>
<keyword evidence="7" id="KW-1185">Reference proteome</keyword>
<reference evidence="6 7" key="1">
    <citation type="journal article" date="2010" name="J. Bacteriol.">
        <title>Genome sequences of Pelagibaca bermudensis HTCC2601T and Maritimibacter alkaliphilus HTCC2654T, the type strains of two marine Roseobacter genera.</title>
        <authorList>
            <person name="Thrash J.C."/>
            <person name="Cho J.C."/>
            <person name="Ferriera S."/>
            <person name="Johnson J."/>
            <person name="Vergin K.L."/>
            <person name="Giovannoni S.J."/>
        </authorList>
    </citation>
    <scope>NUCLEOTIDE SEQUENCE [LARGE SCALE GENOMIC DNA]</scope>
    <source>
        <strain evidence="6 7">HTCC2654</strain>
    </source>
</reference>
<evidence type="ECO:0000259" key="5">
    <source>
        <dbReference type="PROSITE" id="PS51898"/>
    </source>
</evidence>
<dbReference type="GO" id="GO:0006310">
    <property type="term" value="P:DNA recombination"/>
    <property type="evidence" value="ECO:0007669"/>
    <property type="project" value="UniProtKB-KW"/>
</dbReference>
<accession>A3VF73</accession>
<gene>
    <name evidence="6" type="ORF">RB2654_10838</name>
</gene>
<keyword evidence="4" id="KW-0233">DNA recombination</keyword>
<dbReference type="PANTHER" id="PTHR30629:SF2">
    <property type="entry name" value="PROPHAGE INTEGRASE INTS-RELATED"/>
    <property type="match status" value="1"/>
</dbReference>
<keyword evidence="2" id="KW-0229">DNA integration</keyword>